<accession>A0ACB7PU68</accession>
<evidence type="ECO:0000313" key="1">
    <source>
        <dbReference type="EMBL" id="KAH6651339.1"/>
    </source>
</evidence>
<organism evidence="1 2">
    <name type="scientific">Chaetomium tenue</name>
    <dbReference type="NCBI Taxonomy" id="1854479"/>
    <lineage>
        <taxon>Eukaryota</taxon>
        <taxon>Fungi</taxon>
        <taxon>Dikarya</taxon>
        <taxon>Ascomycota</taxon>
        <taxon>Pezizomycotina</taxon>
        <taxon>Sordariomycetes</taxon>
        <taxon>Sordariomycetidae</taxon>
        <taxon>Sordariales</taxon>
        <taxon>Chaetomiaceae</taxon>
        <taxon>Chaetomium</taxon>
    </lineage>
</organism>
<reference evidence="1 2" key="1">
    <citation type="journal article" date="2021" name="Nat. Commun.">
        <title>Genetic determinants of endophytism in the Arabidopsis root mycobiome.</title>
        <authorList>
            <person name="Mesny F."/>
            <person name="Miyauchi S."/>
            <person name="Thiergart T."/>
            <person name="Pickel B."/>
            <person name="Atanasova L."/>
            <person name="Karlsson M."/>
            <person name="Huettel B."/>
            <person name="Barry K.W."/>
            <person name="Haridas S."/>
            <person name="Chen C."/>
            <person name="Bauer D."/>
            <person name="Andreopoulos W."/>
            <person name="Pangilinan J."/>
            <person name="LaButti K."/>
            <person name="Riley R."/>
            <person name="Lipzen A."/>
            <person name="Clum A."/>
            <person name="Drula E."/>
            <person name="Henrissat B."/>
            <person name="Kohler A."/>
            <person name="Grigoriev I.V."/>
            <person name="Martin F.M."/>
            <person name="Hacquard S."/>
        </authorList>
    </citation>
    <scope>NUCLEOTIDE SEQUENCE [LARGE SCALE GENOMIC DNA]</scope>
    <source>
        <strain evidence="1 2">MPI-SDFR-AT-0079</strain>
    </source>
</reference>
<dbReference type="EMBL" id="JAGIZQ010000001">
    <property type="protein sequence ID" value="KAH6651339.1"/>
    <property type="molecule type" value="Genomic_DNA"/>
</dbReference>
<dbReference type="Proteomes" id="UP000724584">
    <property type="component" value="Unassembled WGS sequence"/>
</dbReference>
<comment type="caution">
    <text evidence="1">The sequence shown here is derived from an EMBL/GenBank/DDBJ whole genome shotgun (WGS) entry which is preliminary data.</text>
</comment>
<evidence type="ECO:0000313" key="2">
    <source>
        <dbReference type="Proteomes" id="UP000724584"/>
    </source>
</evidence>
<proteinExistence type="predicted"/>
<gene>
    <name evidence="1" type="ORF">F5144DRAFT_503988</name>
</gene>
<name>A0ACB7PU68_9PEZI</name>
<keyword evidence="2" id="KW-1185">Reference proteome</keyword>
<protein>
    <submittedName>
        <fullName evidence="1">Uncharacterized protein</fullName>
    </submittedName>
</protein>
<sequence>MTDYSVGYTAGLIALAIFITQLWLPTAISFLLAGVLRDEETAATWTVAAKILQSSHWTMLLRSDSVRPHAVRTPVFLASLAIPLATVLIAISSVVTPIGLYDVLEIGGQEVGNFSYIRDSSAYFYGTSPRRGYNFSRQCSFRLNPAPCPFTNGTLIFSISDSIISWDYPDDLTMDIPPILRELYSSGTHGISTTVANFFDIEWRQLTMKDAEDAKIVNRGSPFAVNMFRQLDTVALEDSVKLVEGLIVDTQTGGVGFRNHTVPQPAERNVTWQEDILFIEPVTACVDTNLTFDYTESKGNLSFSSNGPIDYRLTDRGGFANLTRADLTRTYPYYDQDPQANPDLWNRAHLAALLNNFYTMLYLNVTNAGNSSTGVKSFQYLNSTIGKSFPLWVNGPSNYRAATFSSSYGDYLFGTSTGGNMKYPNPFNVTKGTSWFGAIPIICANAGDGDIANVTNIFVSCGLVTGPPRRVDDGPKGIFERGSKWTTPLYSCATSVRATIKTVSFSTDPGTNPARQSVESVRGLTSFRVTNITAKTYPSPDAYPLWAVEDSGYKLSDIQPLWGLISPAYPAANFPNISTVKQPSLYLVGLGSAGGSLTTPTFSTFDNSVGYDNLPAADFPFRAANTIYGTSPSSGISGSDWPFDLVGRADMAVFTRWQTLTATPHGTSRMINLLWTDLAASAVVGTKGVTTSTTPTTNLAKRTEGGADRAPPAPIIHIHPAVHRVKYHFAYGIPAFALLAVLALLTIGALAVWVAGWASLNKVRMRLQQLSAGRIFTIVLYPGESDFKMSPKEWSLVSGGRTVKFADGEGEGTGTGTAVGGVGDGPAGAGGAGGGMGEEDRLTTPGGATVSDVGSDPKGYGMEDMGVANNGGYDGRQHGGYIALEPLHYESR</sequence>